<protein>
    <recommendedName>
        <fullName evidence="3">DDE Tnp4 domain-containing protein</fullName>
    </recommendedName>
</protein>
<name>A0A024UEJ2_9STRA</name>
<dbReference type="Pfam" id="PF13359">
    <property type="entry name" value="DDE_Tnp_4"/>
    <property type="match status" value="1"/>
</dbReference>
<dbReference type="VEuPathDB" id="FungiDB:H310_04424"/>
<evidence type="ECO:0000313" key="4">
    <source>
        <dbReference type="EMBL" id="ETW04038.1"/>
    </source>
</evidence>
<dbReference type="EMBL" id="KI913958">
    <property type="protein sequence ID" value="ETW04038.1"/>
    <property type="molecule type" value="Genomic_DNA"/>
</dbReference>
<evidence type="ECO:0000259" key="3">
    <source>
        <dbReference type="Pfam" id="PF13359"/>
    </source>
</evidence>
<proteinExistence type="predicted"/>
<accession>A0A024UEJ2</accession>
<feature type="domain" description="DDE Tnp4" evidence="3">
    <location>
        <begin position="165"/>
        <end position="333"/>
    </location>
</feature>
<dbReference type="AlphaFoldDB" id="A0A024UEJ2"/>
<organism evidence="4">
    <name type="scientific">Aphanomyces invadans</name>
    <dbReference type="NCBI Taxonomy" id="157072"/>
    <lineage>
        <taxon>Eukaryota</taxon>
        <taxon>Sar</taxon>
        <taxon>Stramenopiles</taxon>
        <taxon>Oomycota</taxon>
        <taxon>Saprolegniomycetes</taxon>
        <taxon>Saprolegniales</taxon>
        <taxon>Verrucalvaceae</taxon>
        <taxon>Aphanomyces</taxon>
    </lineage>
</organism>
<dbReference type="eggNOG" id="ENOG502RYHR">
    <property type="taxonomic scope" value="Eukaryota"/>
</dbReference>
<dbReference type="RefSeq" id="XP_008866994.1">
    <property type="nucleotide sequence ID" value="XM_008868772.1"/>
</dbReference>
<dbReference type="GeneID" id="20081474"/>
<dbReference type="InterPro" id="IPR027806">
    <property type="entry name" value="HARBI1_dom"/>
</dbReference>
<sequence length="393" mass="45949">MTAADVNDTVMRLIERQQVRQADLERYPDIVHEDDAVVDSPTPIFDLFLSHGPDTILLMTNFTTAEFNSIWYNLQDHDVLFMVLTVLKHGGTWDYMGRRFGLKGPTFQRLVIRYLAIIDPMLYETYVVKAANKFTMKKLVTSGHIFKHYKTARYATDVTFQQSYRPSGKHEEVKPYYSKKHGLYGYKVETSVLPNGLSIGCTEHFRGATHDVQIFRQNADFHLRELQKQPVDSNVPDRGPLADKFPDQWCVLADKAYQGLQEHFRVIHPKKAKPNQDLSMEEERENRDISSDRIIVENYFGRLCNLWRVCSDKFRWDEGLYDTIFRVCLSLTNANIMIHPLRDDDEGFYNRRMNKLAKIGDEIQRKRKLSQSTYRAKRRMRLEAGYLELGGEE</sequence>
<dbReference type="OrthoDB" id="116425at2759"/>
<reference evidence="4" key="1">
    <citation type="submission" date="2013-12" db="EMBL/GenBank/DDBJ databases">
        <title>The Genome Sequence of Aphanomyces invadans NJM9701.</title>
        <authorList>
            <consortium name="The Broad Institute Genomics Platform"/>
            <person name="Russ C."/>
            <person name="Tyler B."/>
            <person name="van West P."/>
            <person name="Dieguez-Uribeondo J."/>
            <person name="Young S.K."/>
            <person name="Zeng Q."/>
            <person name="Gargeya S."/>
            <person name="Fitzgerald M."/>
            <person name="Abouelleil A."/>
            <person name="Alvarado L."/>
            <person name="Chapman S.B."/>
            <person name="Gainer-Dewar J."/>
            <person name="Goldberg J."/>
            <person name="Griggs A."/>
            <person name="Gujja S."/>
            <person name="Hansen M."/>
            <person name="Howarth C."/>
            <person name="Imamovic A."/>
            <person name="Ireland A."/>
            <person name="Larimer J."/>
            <person name="McCowan C."/>
            <person name="Murphy C."/>
            <person name="Pearson M."/>
            <person name="Poon T.W."/>
            <person name="Priest M."/>
            <person name="Roberts A."/>
            <person name="Saif S."/>
            <person name="Shea T."/>
            <person name="Sykes S."/>
            <person name="Wortman J."/>
            <person name="Nusbaum C."/>
            <person name="Birren B."/>
        </authorList>
    </citation>
    <scope>NUCLEOTIDE SEQUENCE [LARGE SCALE GENOMIC DNA]</scope>
    <source>
        <strain evidence="4">NJM9701</strain>
    </source>
</reference>
<evidence type="ECO:0000256" key="1">
    <source>
        <dbReference type="ARBA" id="ARBA00001968"/>
    </source>
</evidence>
<comment type="cofactor">
    <cofactor evidence="1">
        <name>a divalent metal cation</name>
        <dbReference type="ChEBI" id="CHEBI:60240"/>
    </cofactor>
</comment>
<gene>
    <name evidence="4" type="ORF">H310_04424</name>
</gene>
<dbReference type="GO" id="GO:0046872">
    <property type="term" value="F:metal ion binding"/>
    <property type="evidence" value="ECO:0007669"/>
    <property type="project" value="UniProtKB-KW"/>
</dbReference>
<keyword evidence="2" id="KW-0479">Metal-binding</keyword>
<evidence type="ECO:0000256" key="2">
    <source>
        <dbReference type="ARBA" id="ARBA00022723"/>
    </source>
</evidence>